<feature type="compositionally biased region" description="Low complexity" evidence="2">
    <location>
        <begin position="307"/>
        <end position="319"/>
    </location>
</feature>
<dbReference type="GO" id="GO:0005634">
    <property type="term" value="C:nucleus"/>
    <property type="evidence" value="ECO:0000318"/>
    <property type="project" value="GO_Central"/>
</dbReference>
<evidence type="ECO:0008006" key="5">
    <source>
        <dbReference type="Google" id="ProtNLM"/>
    </source>
</evidence>
<evidence type="ECO:0000256" key="2">
    <source>
        <dbReference type="SAM" id="MobiDB-lite"/>
    </source>
</evidence>
<dbReference type="Proteomes" id="UP000002281">
    <property type="component" value="Unplaced"/>
</dbReference>
<sequence length="329" mass="36597">RGFPEVQEGSDGEAPRDPRHNSLGSETRPQAPGPRAHGTPTLFSEASTQEDRATQPTPSANRSRSSRPRKTLRLPETCVSSASAERTSHSSSYGSPKEKQWVRCAYYTQVRTVKGVAVAWQTESGFAPVDERPRVFEAELSQESTIGSPPSPADTESLLSDTEPCVQEAEAHTPAPAVQEQEAPPRAVTPEWLVTGEHGFRCVACCRVFPSPAAVMAHAERGVKEGFSCRVFYEELLERRRPASAPRRPRRCHLLAQRRLLAAKSREVRAKEEACLRLQARLQAQSQELRRLRSELAWLQRQEAWQRQGRGARPQGPRGTRLKGRAQAL</sequence>
<name>A0A9L0S7D4_HORSE</name>
<feature type="region of interest" description="Disordered" evidence="2">
    <location>
        <begin position="1"/>
        <end position="98"/>
    </location>
</feature>
<evidence type="ECO:0000313" key="4">
    <source>
        <dbReference type="Proteomes" id="UP000002281"/>
    </source>
</evidence>
<dbReference type="Pfam" id="PF17734">
    <property type="entry name" value="Spt46"/>
    <property type="match status" value="1"/>
</dbReference>
<dbReference type="Ensembl" id="ENSECAT00000043509.3">
    <property type="protein sequence ID" value="ENSECAP00000084977.1"/>
    <property type="gene ID" value="ENSECAG00000032855.2"/>
</dbReference>
<proteinExistence type="predicted"/>
<dbReference type="PANTHER" id="PTHR33517">
    <property type="entry name" value="PROTEIN FAM170B-RELATED"/>
    <property type="match status" value="1"/>
</dbReference>
<feature type="region of interest" description="Disordered" evidence="2">
    <location>
        <begin position="141"/>
        <end position="185"/>
    </location>
</feature>
<reference evidence="3" key="2">
    <citation type="submission" date="2025-05" db="UniProtKB">
        <authorList>
            <consortium name="Ensembl"/>
        </authorList>
    </citation>
    <scope>IDENTIFICATION</scope>
    <source>
        <strain evidence="3">Thoroughbred</strain>
    </source>
</reference>
<feature type="region of interest" description="Disordered" evidence="2">
    <location>
        <begin position="307"/>
        <end position="329"/>
    </location>
</feature>
<protein>
    <recommendedName>
        <fullName evidence="5">Protein FAM170B</fullName>
    </recommendedName>
</protein>
<dbReference type="GeneTree" id="ENSGT00940000162512"/>
<feature type="compositionally biased region" description="Low complexity" evidence="2">
    <location>
        <begin position="174"/>
        <end position="185"/>
    </location>
</feature>
<keyword evidence="1" id="KW-0175">Coiled coil</keyword>
<dbReference type="PANTHER" id="PTHR33517:SF3">
    <property type="entry name" value="PROTEIN FAM170A"/>
    <property type="match status" value="1"/>
</dbReference>
<dbReference type="Ensembl" id="ENSECAT00000147339.1">
    <property type="protein sequence ID" value="ENSECAP00000071420.1"/>
    <property type="gene ID" value="ENSECAG00000032855.2"/>
</dbReference>
<dbReference type="AlphaFoldDB" id="A0A9L0S7D4"/>
<accession>A0A9L0S7D4</accession>
<feature type="compositionally biased region" description="Low complexity" evidence="2">
    <location>
        <begin position="80"/>
        <end position="92"/>
    </location>
</feature>
<feature type="compositionally biased region" description="Basic residues" evidence="2">
    <location>
        <begin position="320"/>
        <end position="329"/>
    </location>
</feature>
<reference evidence="3" key="1">
    <citation type="journal article" date="2009" name="Science">
        <title>Genome sequence, comparative analysis, and population genetics of the domestic horse.</title>
        <authorList>
            <consortium name="Broad Institute Genome Sequencing Platform"/>
            <consortium name="Broad Institute Whole Genome Assembly Team"/>
            <person name="Wade C.M."/>
            <person name="Giulotto E."/>
            <person name="Sigurdsson S."/>
            <person name="Zoli M."/>
            <person name="Gnerre S."/>
            <person name="Imsland F."/>
            <person name="Lear T.L."/>
            <person name="Adelson D.L."/>
            <person name="Bailey E."/>
            <person name="Bellone R.R."/>
            <person name="Bloecker H."/>
            <person name="Distl O."/>
            <person name="Edgar R.C."/>
            <person name="Garber M."/>
            <person name="Leeb T."/>
            <person name="Mauceli E."/>
            <person name="MacLeod J.N."/>
            <person name="Penedo M.C.T."/>
            <person name="Raison J.M."/>
            <person name="Sharpe T."/>
            <person name="Vogel J."/>
            <person name="Andersson L."/>
            <person name="Antczak D.F."/>
            <person name="Biagi T."/>
            <person name="Binns M.M."/>
            <person name="Chowdhary B.P."/>
            <person name="Coleman S.J."/>
            <person name="Della Valle G."/>
            <person name="Fryc S."/>
            <person name="Guerin G."/>
            <person name="Hasegawa T."/>
            <person name="Hill E.W."/>
            <person name="Jurka J."/>
            <person name="Kiialainen A."/>
            <person name="Lindgren G."/>
            <person name="Liu J."/>
            <person name="Magnani E."/>
            <person name="Mickelson J.R."/>
            <person name="Murray J."/>
            <person name="Nergadze S.G."/>
            <person name="Onofrio R."/>
            <person name="Pedroni S."/>
            <person name="Piras M.F."/>
            <person name="Raudsepp T."/>
            <person name="Rocchi M."/>
            <person name="Roeed K.H."/>
            <person name="Ryder O.A."/>
            <person name="Searle S."/>
            <person name="Skow L."/>
            <person name="Swinburne J.E."/>
            <person name="Syvaenen A.C."/>
            <person name="Tozaki T."/>
            <person name="Valberg S.J."/>
            <person name="Vaudin M."/>
            <person name="White J.R."/>
            <person name="Zody M.C."/>
            <person name="Lander E.S."/>
            <person name="Lindblad-Toh K."/>
        </authorList>
    </citation>
    <scope>NUCLEOTIDE SEQUENCE [LARGE SCALE GENOMIC DNA]</scope>
    <source>
        <strain evidence="3">Thoroughbred</strain>
    </source>
</reference>
<evidence type="ECO:0000256" key="1">
    <source>
        <dbReference type="SAM" id="Coils"/>
    </source>
</evidence>
<organism evidence="3 4">
    <name type="scientific">Equus caballus</name>
    <name type="common">Horse</name>
    <dbReference type="NCBI Taxonomy" id="9796"/>
    <lineage>
        <taxon>Eukaryota</taxon>
        <taxon>Metazoa</taxon>
        <taxon>Chordata</taxon>
        <taxon>Craniata</taxon>
        <taxon>Vertebrata</taxon>
        <taxon>Euteleostomi</taxon>
        <taxon>Mammalia</taxon>
        <taxon>Eutheria</taxon>
        <taxon>Laurasiatheria</taxon>
        <taxon>Perissodactyla</taxon>
        <taxon>Equidae</taxon>
        <taxon>Equus</taxon>
    </lineage>
</organism>
<dbReference type="InterPro" id="IPR040879">
    <property type="entry name" value="Spt46-like"/>
</dbReference>
<evidence type="ECO:0000313" key="3">
    <source>
        <dbReference type="Ensembl" id="ENSECAP00000070746.1"/>
    </source>
</evidence>
<feature type="coiled-coil region" evidence="1">
    <location>
        <begin position="268"/>
        <end position="302"/>
    </location>
</feature>
<keyword evidence="4" id="KW-1185">Reference proteome</keyword>
<dbReference type="Ensembl" id="ENSECAT00000076086.2">
    <property type="protein sequence ID" value="ENSECAP00000070746.1"/>
    <property type="gene ID" value="ENSECAG00000032855.2"/>
</dbReference>
<dbReference type="GO" id="GO:0009566">
    <property type="term" value="P:fertilization"/>
    <property type="evidence" value="ECO:0000318"/>
    <property type="project" value="GO_Central"/>
</dbReference>